<dbReference type="RefSeq" id="WP_055734852.1">
    <property type="nucleotide sequence ID" value="NZ_BMDY01000006.1"/>
</dbReference>
<dbReference type="EMBL" id="BMDY01000006">
    <property type="protein sequence ID" value="GGB01161.1"/>
    <property type="molecule type" value="Genomic_DNA"/>
</dbReference>
<protein>
    <submittedName>
        <fullName evidence="1">Uncharacterized protein</fullName>
    </submittedName>
</protein>
<dbReference type="Proteomes" id="UP000651977">
    <property type="component" value="Unassembled WGS sequence"/>
</dbReference>
<keyword evidence="2" id="KW-1185">Reference proteome</keyword>
<evidence type="ECO:0000313" key="2">
    <source>
        <dbReference type="Proteomes" id="UP000651977"/>
    </source>
</evidence>
<name>A0ABQ1I0U0_9ALTE</name>
<sequence length="88" mass="10118">MTSAEQYMVYYFDVGEQSYYFLDEQAANQAFTEAELRGELPMWGEPTPLATLLEIKDALLAKFTKRIAFLELQLERAEMSHLDFDLGG</sequence>
<accession>A0ABQ1I0U0</accession>
<evidence type="ECO:0000313" key="1">
    <source>
        <dbReference type="EMBL" id="GGB01161.1"/>
    </source>
</evidence>
<proteinExistence type="predicted"/>
<comment type="caution">
    <text evidence="1">The sequence shown here is derived from an EMBL/GenBank/DDBJ whole genome shotgun (WGS) entry which is preliminary data.</text>
</comment>
<reference evidence="2" key="1">
    <citation type="journal article" date="2019" name="Int. J. Syst. Evol. Microbiol.">
        <title>The Global Catalogue of Microorganisms (GCM) 10K type strain sequencing project: providing services to taxonomists for standard genome sequencing and annotation.</title>
        <authorList>
            <consortium name="The Broad Institute Genomics Platform"/>
            <consortium name="The Broad Institute Genome Sequencing Center for Infectious Disease"/>
            <person name="Wu L."/>
            <person name="Ma J."/>
        </authorList>
    </citation>
    <scope>NUCLEOTIDE SEQUENCE [LARGE SCALE GENOMIC DNA]</scope>
    <source>
        <strain evidence="2">CGMCC 1.10131</strain>
    </source>
</reference>
<organism evidence="1 2">
    <name type="scientific">Agarivorans gilvus</name>
    <dbReference type="NCBI Taxonomy" id="680279"/>
    <lineage>
        <taxon>Bacteria</taxon>
        <taxon>Pseudomonadati</taxon>
        <taxon>Pseudomonadota</taxon>
        <taxon>Gammaproteobacteria</taxon>
        <taxon>Alteromonadales</taxon>
        <taxon>Alteromonadaceae</taxon>
        <taxon>Agarivorans</taxon>
    </lineage>
</organism>
<gene>
    <name evidence="1" type="ORF">GCM10007414_12930</name>
</gene>